<feature type="domain" description="FCP1 homology" evidence="1">
    <location>
        <begin position="261"/>
        <end position="420"/>
    </location>
</feature>
<reference evidence="3" key="1">
    <citation type="submission" date="2025-08" db="UniProtKB">
        <authorList>
            <consortium name="RefSeq"/>
        </authorList>
    </citation>
    <scope>IDENTIFICATION</scope>
    <source>
        <tissue evidence="3">Whole Larva</tissue>
    </source>
</reference>
<dbReference type="SMART" id="SM00577">
    <property type="entry name" value="CPDc"/>
    <property type="match status" value="1"/>
</dbReference>
<dbReference type="CDD" id="cd07521">
    <property type="entry name" value="HAD_FCP1-like"/>
    <property type="match status" value="1"/>
</dbReference>
<dbReference type="PANTHER" id="PTHR12210">
    <property type="entry name" value="DULLARD PROTEIN PHOSPHATASE"/>
    <property type="match status" value="1"/>
</dbReference>
<dbReference type="GeneID" id="108567901"/>
<dbReference type="Pfam" id="PF03031">
    <property type="entry name" value="NIF"/>
    <property type="match status" value="1"/>
</dbReference>
<evidence type="ECO:0000313" key="3">
    <source>
        <dbReference type="RefSeq" id="XP_017784139.1"/>
    </source>
</evidence>
<dbReference type="InterPro" id="IPR036412">
    <property type="entry name" value="HAD-like_sf"/>
</dbReference>
<protein>
    <submittedName>
        <fullName evidence="3">CTD small phosphatase-like protein 2</fullName>
    </submittedName>
</protein>
<sequence>MWLRSERSKSFKALTLYRNKIKKLKRPQKRCSTKFGPVLGKDAVKLADKESKEDLQSQLVPEIYDNELNSHLERSLEKQQNISNAKVESQSEVRMLEMSNNVDLPKEIEYSSIEGNDLNISCGETMHHVDIYKTQEYQNYTEKICEYYDYTLKTDYQDLHIDLSNVNTQDFSTLLDEEMTKNGELLNINSYDYTTLYNHPMPDPSLISGVVQSEERLDKQPEHVEVEDTWEAFDPYVFIKHLPPLTFEMRSKCPALPLKTRSSPEFSLVLDLDETLVHCSLQELSDASFHFPVLFQDCSYTVYVRTRPYFKEFMEKVASMFEVILFTASKRVYADKLLNLLDPERKWIKYRLFREHCVCVNGNYIKDLSILGRDLSKTIIVDNSPQAFGYHLNNGIPIESWFVDRTDSELMKLLPFLEDLVQLQEDVRPHIRNKFKLFSYLPPD</sequence>
<organism evidence="2 3">
    <name type="scientific">Nicrophorus vespilloides</name>
    <name type="common">Boreal carrion beetle</name>
    <dbReference type="NCBI Taxonomy" id="110193"/>
    <lineage>
        <taxon>Eukaryota</taxon>
        <taxon>Metazoa</taxon>
        <taxon>Ecdysozoa</taxon>
        <taxon>Arthropoda</taxon>
        <taxon>Hexapoda</taxon>
        <taxon>Insecta</taxon>
        <taxon>Pterygota</taxon>
        <taxon>Neoptera</taxon>
        <taxon>Endopterygota</taxon>
        <taxon>Coleoptera</taxon>
        <taxon>Polyphaga</taxon>
        <taxon>Staphyliniformia</taxon>
        <taxon>Silphidae</taxon>
        <taxon>Nicrophorinae</taxon>
        <taxon>Nicrophorus</taxon>
    </lineage>
</organism>
<dbReference type="InterPro" id="IPR023214">
    <property type="entry name" value="HAD_sf"/>
</dbReference>
<keyword evidence="2" id="KW-1185">Reference proteome</keyword>
<dbReference type="SUPFAM" id="SSF56784">
    <property type="entry name" value="HAD-like"/>
    <property type="match status" value="1"/>
</dbReference>
<evidence type="ECO:0000259" key="1">
    <source>
        <dbReference type="PROSITE" id="PS50969"/>
    </source>
</evidence>
<dbReference type="RefSeq" id="XP_017784139.1">
    <property type="nucleotide sequence ID" value="XM_017928650.1"/>
</dbReference>
<gene>
    <name evidence="3" type="primary">LOC108567901</name>
</gene>
<name>A0ABM1NBD9_NICVS</name>
<evidence type="ECO:0000313" key="2">
    <source>
        <dbReference type="Proteomes" id="UP000695000"/>
    </source>
</evidence>
<dbReference type="Gene3D" id="3.40.50.1000">
    <property type="entry name" value="HAD superfamily/HAD-like"/>
    <property type="match status" value="1"/>
</dbReference>
<dbReference type="Proteomes" id="UP000695000">
    <property type="component" value="Unplaced"/>
</dbReference>
<dbReference type="PROSITE" id="PS50969">
    <property type="entry name" value="FCP1"/>
    <property type="match status" value="1"/>
</dbReference>
<dbReference type="InterPro" id="IPR050365">
    <property type="entry name" value="TIM50"/>
</dbReference>
<dbReference type="InterPro" id="IPR004274">
    <property type="entry name" value="FCP1_dom"/>
</dbReference>
<dbReference type="InterPro" id="IPR011948">
    <property type="entry name" value="Dullard_phosphatase"/>
</dbReference>
<proteinExistence type="predicted"/>
<dbReference type="NCBIfam" id="TIGR02251">
    <property type="entry name" value="HIF-SF_euk"/>
    <property type="match status" value="1"/>
</dbReference>
<accession>A0ABM1NBD9</accession>